<dbReference type="EMBL" id="CP101806">
    <property type="protein sequence ID" value="UUD35217.1"/>
    <property type="molecule type" value="Genomic_DNA"/>
</dbReference>
<evidence type="ECO:0000313" key="3">
    <source>
        <dbReference type="Proteomes" id="UP000280036"/>
    </source>
</evidence>
<dbReference type="RefSeq" id="WP_126118236.1">
    <property type="nucleotide sequence ID" value="NZ_CP101806.1"/>
</dbReference>
<dbReference type="AlphaFoldDB" id="A0A3P8KMH0"/>
<sequence>MKQSNLVKEKLGKISGTYEENTMFKSLIQSDENLLKDFQLFCDIYKSNDFIEQKFLSHPVPPFVRNKNDELEHFNLKEWKDIKNKIDSFDTQNFDFSNIFFKKVSLKSGELSFVYDSYNNDNEDYGEFEFGDESKFNNNETSVLAKTTEVVINKVFKL</sequence>
<evidence type="ECO:0000313" key="4">
    <source>
        <dbReference type="Proteomes" id="UP001058569"/>
    </source>
</evidence>
<accession>A0A3P8KMH0</accession>
<organism evidence="2 3">
    <name type="scientific">Mycoplasmopsis caviae</name>
    <dbReference type="NCBI Taxonomy" id="55603"/>
    <lineage>
        <taxon>Bacteria</taxon>
        <taxon>Bacillati</taxon>
        <taxon>Mycoplasmatota</taxon>
        <taxon>Mycoplasmoidales</taxon>
        <taxon>Metamycoplasmataceae</taxon>
        <taxon>Mycoplasmopsis</taxon>
    </lineage>
</organism>
<proteinExistence type="predicted"/>
<evidence type="ECO:0000313" key="1">
    <source>
        <dbReference type="EMBL" id="UUD35217.1"/>
    </source>
</evidence>
<dbReference type="OrthoDB" id="398317at2"/>
<evidence type="ECO:0000313" key="2">
    <source>
        <dbReference type="EMBL" id="VDR41998.1"/>
    </source>
</evidence>
<keyword evidence="4" id="KW-1185">Reference proteome</keyword>
<reference evidence="2 3" key="1">
    <citation type="submission" date="2018-12" db="EMBL/GenBank/DDBJ databases">
        <authorList>
            <consortium name="Pathogen Informatics"/>
        </authorList>
    </citation>
    <scope>NUCLEOTIDE SEQUENCE [LARGE SCALE GENOMIC DNA]</scope>
    <source>
        <strain evidence="2 3">NCTC10126</strain>
    </source>
</reference>
<dbReference type="EMBL" id="UZVY01000001">
    <property type="protein sequence ID" value="VDR41998.1"/>
    <property type="molecule type" value="Genomic_DNA"/>
</dbReference>
<protein>
    <submittedName>
        <fullName evidence="2">Uncharacterized protein</fullName>
    </submittedName>
</protein>
<name>A0A3P8KMH0_9BACT</name>
<dbReference type="Proteomes" id="UP000280036">
    <property type="component" value="Unassembled WGS sequence"/>
</dbReference>
<gene>
    <name evidence="2" type="ORF">NCTC10126_00491</name>
    <name evidence="1" type="ORF">NPA07_05445</name>
</gene>
<dbReference type="Proteomes" id="UP001058569">
    <property type="component" value="Chromosome"/>
</dbReference>
<reference evidence="1" key="2">
    <citation type="submission" date="2022-07" db="EMBL/GenBank/DDBJ databases">
        <title>Complete genome of Mycoplasma caviae type strain G122.</title>
        <authorList>
            <person name="Spergser J."/>
        </authorList>
    </citation>
    <scope>NUCLEOTIDE SEQUENCE</scope>
    <source>
        <strain evidence="1">G122</strain>
    </source>
</reference>